<dbReference type="Proteomes" id="UP000019753">
    <property type="component" value="Unassembled WGS sequence"/>
</dbReference>
<protein>
    <submittedName>
        <fullName evidence="1">Uncharacterized protein</fullName>
    </submittedName>
</protein>
<name>A0A021VSQ2_9CELL</name>
<evidence type="ECO:0000313" key="2">
    <source>
        <dbReference type="Proteomes" id="UP000019753"/>
    </source>
</evidence>
<organism evidence="1 2">
    <name type="scientific">Actinotalea ferrariae CF5-4</name>
    <dbReference type="NCBI Taxonomy" id="948458"/>
    <lineage>
        <taxon>Bacteria</taxon>
        <taxon>Bacillati</taxon>
        <taxon>Actinomycetota</taxon>
        <taxon>Actinomycetes</taxon>
        <taxon>Micrococcales</taxon>
        <taxon>Cellulomonadaceae</taxon>
        <taxon>Actinotalea</taxon>
    </lineage>
</organism>
<dbReference type="OrthoDB" id="5141493at2"/>
<dbReference type="RefSeq" id="WP_034228898.1">
    <property type="nucleotide sequence ID" value="NZ_AXCW01000334.1"/>
</dbReference>
<gene>
    <name evidence="1" type="ORF">N866_11980</name>
</gene>
<dbReference type="EMBL" id="AXCW01000334">
    <property type="protein sequence ID" value="EYR62092.1"/>
    <property type="molecule type" value="Genomic_DNA"/>
</dbReference>
<accession>A0A021VSQ2</accession>
<dbReference type="AlphaFoldDB" id="A0A021VSQ2"/>
<evidence type="ECO:0000313" key="1">
    <source>
        <dbReference type="EMBL" id="EYR62092.1"/>
    </source>
</evidence>
<sequence>MAAVIGEKDEALARKFEAAWSVFAQTCGQYLAPEPTYQAWFAHYLISQFGIDRVAREPIIKKEHFGDSPWKARVLGNHVRLDAVVTREPGVRLPHYANRLLRAKDGTGLQILKDLAVISELKVAATQGAGMDHTEVARDIYKMSMLLDEFERQHPGAPMPLAYVCILDNHPRRAYDWAHLQRRLTDVPPDPRVRILGEQYAPVTARPVLPATP</sequence>
<proteinExistence type="predicted"/>
<keyword evidence="2" id="KW-1185">Reference proteome</keyword>
<comment type="caution">
    <text evidence="1">The sequence shown here is derived from an EMBL/GenBank/DDBJ whole genome shotgun (WGS) entry which is preliminary data.</text>
</comment>
<reference evidence="1 2" key="1">
    <citation type="submission" date="2014-01" db="EMBL/GenBank/DDBJ databases">
        <title>Actinotalea ferrariae CF5-4.</title>
        <authorList>
            <person name="Chen F."/>
            <person name="Li Y."/>
            <person name="Wang G."/>
        </authorList>
    </citation>
    <scope>NUCLEOTIDE SEQUENCE [LARGE SCALE GENOMIC DNA]</scope>
    <source>
        <strain evidence="1 2">CF5-4</strain>
    </source>
</reference>